<protein>
    <submittedName>
        <fullName evidence="2">Uncharacterized protein</fullName>
    </submittedName>
</protein>
<feature type="transmembrane region" description="Helical" evidence="1">
    <location>
        <begin position="127"/>
        <end position="146"/>
    </location>
</feature>
<gene>
    <name evidence="2" type="ORF">AFUS01_LOCUS13364</name>
</gene>
<sequence length="203" mass="23936">MGWCFLRLVQTVQSLDGSPEQLNSCLIIAIVIAFLTLHFFLQLNQIRVVEKLPIYFHRYFSLCKGIEEVYMLPKTLKKDIIYDDVAGIYIFCSWWTWMGCAVLTVVISIFKPTMPILLTSIFKFPNVYLKFFYLFANTVFMCYAILSIMSNAFIYAATGMEGIFTCCMLTRELRLGQRKYRTKRKLRTAKHFMIVYRQLQIWI</sequence>
<keyword evidence="1" id="KW-0812">Transmembrane</keyword>
<accession>A0A8J2JTI6</accession>
<dbReference type="Proteomes" id="UP000708208">
    <property type="component" value="Unassembled WGS sequence"/>
</dbReference>
<keyword evidence="1" id="KW-0472">Membrane</keyword>
<keyword evidence="1" id="KW-1133">Transmembrane helix</keyword>
<comment type="caution">
    <text evidence="2">The sequence shown here is derived from an EMBL/GenBank/DDBJ whole genome shotgun (WGS) entry which is preliminary data.</text>
</comment>
<dbReference type="AlphaFoldDB" id="A0A8J2JTI6"/>
<evidence type="ECO:0000313" key="3">
    <source>
        <dbReference type="Proteomes" id="UP000708208"/>
    </source>
</evidence>
<feature type="transmembrane region" description="Helical" evidence="1">
    <location>
        <begin position="21"/>
        <end position="41"/>
    </location>
</feature>
<keyword evidence="3" id="KW-1185">Reference proteome</keyword>
<name>A0A8J2JTI6_9HEXA</name>
<evidence type="ECO:0000313" key="2">
    <source>
        <dbReference type="EMBL" id="CAG7724332.1"/>
    </source>
</evidence>
<organism evidence="2 3">
    <name type="scientific">Allacma fusca</name>
    <dbReference type="NCBI Taxonomy" id="39272"/>
    <lineage>
        <taxon>Eukaryota</taxon>
        <taxon>Metazoa</taxon>
        <taxon>Ecdysozoa</taxon>
        <taxon>Arthropoda</taxon>
        <taxon>Hexapoda</taxon>
        <taxon>Collembola</taxon>
        <taxon>Symphypleona</taxon>
        <taxon>Sminthuridae</taxon>
        <taxon>Allacma</taxon>
    </lineage>
</organism>
<reference evidence="2" key="1">
    <citation type="submission" date="2021-06" db="EMBL/GenBank/DDBJ databases">
        <authorList>
            <person name="Hodson N. C."/>
            <person name="Mongue J. A."/>
            <person name="Jaron S. K."/>
        </authorList>
    </citation>
    <scope>NUCLEOTIDE SEQUENCE</scope>
</reference>
<dbReference type="EMBL" id="CAJVCH010108584">
    <property type="protein sequence ID" value="CAG7724332.1"/>
    <property type="molecule type" value="Genomic_DNA"/>
</dbReference>
<feature type="transmembrane region" description="Helical" evidence="1">
    <location>
        <begin position="152"/>
        <end position="171"/>
    </location>
</feature>
<evidence type="ECO:0000256" key="1">
    <source>
        <dbReference type="SAM" id="Phobius"/>
    </source>
</evidence>
<feature type="transmembrane region" description="Helical" evidence="1">
    <location>
        <begin position="86"/>
        <end position="107"/>
    </location>
</feature>
<proteinExistence type="predicted"/>